<dbReference type="GO" id="GO:0003700">
    <property type="term" value="F:DNA-binding transcription factor activity"/>
    <property type="evidence" value="ECO:0007669"/>
    <property type="project" value="InterPro"/>
</dbReference>
<dbReference type="InterPro" id="IPR000835">
    <property type="entry name" value="HTH_MarR-typ"/>
</dbReference>
<dbReference type="SMART" id="SM00347">
    <property type="entry name" value="HTH_MARR"/>
    <property type="match status" value="1"/>
</dbReference>
<dbReference type="PANTHER" id="PTHR33164">
    <property type="entry name" value="TRANSCRIPTIONAL REGULATOR, MARR FAMILY"/>
    <property type="match status" value="1"/>
</dbReference>
<protein>
    <submittedName>
        <fullName evidence="2">MarR family transcriptional regulator</fullName>
    </submittedName>
</protein>
<dbReference type="InterPro" id="IPR036388">
    <property type="entry name" value="WH-like_DNA-bd_sf"/>
</dbReference>
<sequence>MATDASSLFSALVSAEIRAWNAVESALCEANNPLSLGRFLVLRAVRDTPACRIQEVAASQGITLGAASRLVDRLHRDGLLHRTPCEHDRRATILTVTDTGMTHLASAEAIVAAEQERLLAPLSPGQRERLAHALALIDEAADPTRADAPGRGKGRA</sequence>
<organism evidence="2 3">
    <name type="scientific">Actinomyces bouchesdurhonensis</name>
    <dbReference type="NCBI Taxonomy" id="1852361"/>
    <lineage>
        <taxon>Bacteria</taxon>
        <taxon>Bacillati</taxon>
        <taxon>Actinomycetota</taxon>
        <taxon>Actinomycetes</taxon>
        <taxon>Actinomycetales</taxon>
        <taxon>Actinomycetaceae</taxon>
        <taxon>Actinomyces</taxon>
    </lineage>
</organism>
<evidence type="ECO:0000259" key="1">
    <source>
        <dbReference type="PROSITE" id="PS50995"/>
    </source>
</evidence>
<evidence type="ECO:0000313" key="2">
    <source>
        <dbReference type="EMBL" id="MBF0966549.1"/>
    </source>
</evidence>
<dbReference type="PANTHER" id="PTHR33164:SF43">
    <property type="entry name" value="HTH-TYPE TRANSCRIPTIONAL REPRESSOR YETL"/>
    <property type="match status" value="1"/>
</dbReference>
<evidence type="ECO:0000313" key="3">
    <source>
        <dbReference type="Proteomes" id="UP000759246"/>
    </source>
</evidence>
<proteinExistence type="predicted"/>
<dbReference type="PRINTS" id="PR00598">
    <property type="entry name" value="HTHMARR"/>
</dbReference>
<feature type="domain" description="HTH marR-type" evidence="1">
    <location>
        <begin position="5"/>
        <end position="139"/>
    </location>
</feature>
<dbReference type="AlphaFoldDB" id="A0A929RQ68"/>
<dbReference type="SUPFAM" id="SSF46785">
    <property type="entry name" value="Winged helix' DNA-binding domain"/>
    <property type="match status" value="1"/>
</dbReference>
<dbReference type="PROSITE" id="PS50995">
    <property type="entry name" value="HTH_MARR_2"/>
    <property type="match status" value="1"/>
</dbReference>
<dbReference type="GO" id="GO:0006950">
    <property type="term" value="P:response to stress"/>
    <property type="evidence" value="ECO:0007669"/>
    <property type="project" value="TreeGrafter"/>
</dbReference>
<dbReference type="InterPro" id="IPR036390">
    <property type="entry name" value="WH_DNA-bd_sf"/>
</dbReference>
<dbReference type="Proteomes" id="UP000759246">
    <property type="component" value="Unassembled WGS sequence"/>
</dbReference>
<dbReference type="InterPro" id="IPR039422">
    <property type="entry name" value="MarR/SlyA-like"/>
</dbReference>
<dbReference type="Gene3D" id="1.10.10.10">
    <property type="entry name" value="Winged helix-like DNA-binding domain superfamily/Winged helix DNA-binding domain"/>
    <property type="match status" value="1"/>
</dbReference>
<gene>
    <name evidence="2" type="ORF">HXK09_05230</name>
</gene>
<comment type="caution">
    <text evidence="2">The sequence shown here is derived from an EMBL/GenBank/DDBJ whole genome shotgun (WGS) entry which is preliminary data.</text>
</comment>
<dbReference type="Pfam" id="PF12802">
    <property type="entry name" value="MarR_2"/>
    <property type="match status" value="1"/>
</dbReference>
<accession>A0A929RQ68</accession>
<dbReference type="EMBL" id="JABZGF010000137">
    <property type="protein sequence ID" value="MBF0966549.1"/>
    <property type="molecule type" value="Genomic_DNA"/>
</dbReference>
<reference evidence="2" key="1">
    <citation type="submission" date="2020-04" db="EMBL/GenBank/DDBJ databases">
        <title>Deep metagenomics examines the oral microbiome during advanced dental caries in children, revealing novel taxa and co-occurrences with host molecules.</title>
        <authorList>
            <person name="Baker J.L."/>
            <person name="Morton J.T."/>
            <person name="Dinis M."/>
            <person name="Alvarez R."/>
            <person name="Tran N.C."/>
            <person name="Knight R."/>
            <person name="Edlund A."/>
        </authorList>
    </citation>
    <scope>NUCLEOTIDE SEQUENCE</scope>
    <source>
        <strain evidence="2">JCVI_30_bin.13</strain>
    </source>
</reference>
<name>A0A929RQ68_9ACTO</name>